<dbReference type="EMBL" id="GG692425">
    <property type="protein sequence ID" value="EER40686.1"/>
    <property type="molecule type" value="Genomic_DNA"/>
</dbReference>
<dbReference type="Proteomes" id="UP000002624">
    <property type="component" value="Unassembled WGS sequence"/>
</dbReference>
<gene>
    <name evidence="2" type="ORF">HCDG_05275</name>
</gene>
<dbReference type="AlphaFoldDB" id="C6HFT5"/>
<name>C6HFT5_AJECH</name>
<proteinExistence type="predicted"/>
<organism evidence="2 3">
    <name type="scientific">Ajellomyces capsulatus (strain H143)</name>
    <name type="common">Darling's disease fungus</name>
    <name type="synonym">Histoplasma capsulatum</name>
    <dbReference type="NCBI Taxonomy" id="544712"/>
    <lineage>
        <taxon>Eukaryota</taxon>
        <taxon>Fungi</taxon>
        <taxon>Dikarya</taxon>
        <taxon>Ascomycota</taxon>
        <taxon>Pezizomycotina</taxon>
        <taxon>Eurotiomycetes</taxon>
        <taxon>Eurotiomycetidae</taxon>
        <taxon>Onygenales</taxon>
        <taxon>Ajellomycetaceae</taxon>
        <taxon>Histoplasma</taxon>
    </lineage>
</organism>
<dbReference type="STRING" id="544712.C6HFT5"/>
<dbReference type="eggNOG" id="KOG0169">
    <property type="taxonomic scope" value="Eukaryota"/>
</dbReference>
<dbReference type="InterPro" id="IPR035892">
    <property type="entry name" value="C2_domain_sf"/>
</dbReference>
<feature type="region of interest" description="Disordered" evidence="1">
    <location>
        <begin position="97"/>
        <end position="153"/>
    </location>
</feature>
<protein>
    <submittedName>
        <fullName evidence="2">Uncharacterized protein</fullName>
    </submittedName>
</protein>
<evidence type="ECO:0000313" key="3">
    <source>
        <dbReference type="Proteomes" id="UP000002624"/>
    </source>
</evidence>
<dbReference type="VEuPathDB" id="FungiDB:HCDG_05275"/>
<dbReference type="HOGENOM" id="CLU_1712769_0_0_1"/>
<accession>C6HFT5</accession>
<evidence type="ECO:0000256" key="1">
    <source>
        <dbReference type="SAM" id="MobiDB-lite"/>
    </source>
</evidence>
<reference evidence="3" key="1">
    <citation type="submission" date="2009-05" db="EMBL/GenBank/DDBJ databases">
        <title>The genome sequence of Ajellomyces capsulatus strain H143.</title>
        <authorList>
            <person name="Champion M."/>
            <person name="Cuomo C.A."/>
            <person name="Ma L.-J."/>
            <person name="Henn M.R."/>
            <person name="Sil A."/>
            <person name="Goldman B."/>
            <person name="Young S.K."/>
            <person name="Kodira C.D."/>
            <person name="Zeng Q."/>
            <person name="Koehrsen M."/>
            <person name="Alvarado L."/>
            <person name="Berlin A.M."/>
            <person name="Borenstein D."/>
            <person name="Chen Z."/>
            <person name="Engels R."/>
            <person name="Freedman E."/>
            <person name="Gellesch M."/>
            <person name="Goldberg J."/>
            <person name="Griggs A."/>
            <person name="Gujja S."/>
            <person name="Heiman D.I."/>
            <person name="Hepburn T.A."/>
            <person name="Howarth C."/>
            <person name="Jen D."/>
            <person name="Larson L."/>
            <person name="Lewis B."/>
            <person name="Mehta T."/>
            <person name="Park D."/>
            <person name="Pearson M."/>
            <person name="Roberts A."/>
            <person name="Saif S."/>
            <person name="Shea T.D."/>
            <person name="Shenoy N."/>
            <person name="Sisk P."/>
            <person name="Stolte C."/>
            <person name="Sykes S."/>
            <person name="Walk T."/>
            <person name="White J."/>
            <person name="Yandava C."/>
            <person name="Klein B."/>
            <person name="McEwen J.G."/>
            <person name="Puccia R."/>
            <person name="Goldman G.H."/>
            <person name="Felipe M.S."/>
            <person name="Nino-Vega G."/>
            <person name="San-Blas G."/>
            <person name="Taylor J.W."/>
            <person name="Mendoza L."/>
            <person name="Galagan J.E."/>
            <person name="Nusbaum C."/>
            <person name="Birren B.W."/>
        </authorList>
    </citation>
    <scope>NUCLEOTIDE SEQUENCE [LARGE SCALE GENOMIC DNA]</scope>
    <source>
        <strain evidence="3">H143</strain>
    </source>
</reference>
<feature type="compositionally biased region" description="Basic and acidic residues" evidence="1">
    <location>
        <begin position="106"/>
        <end position="132"/>
    </location>
</feature>
<evidence type="ECO:0000313" key="2">
    <source>
        <dbReference type="EMBL" id="EER40686.1"/>
    </source>
</evidence>
<sequence length="153" mass="17355">MSLETKYPDLVFVRWVVRNSPDGRSFGGNNSVQLATFTAKLSSLSQGYRYLPLYDASGDQYLFSTLFCKITKSDPVPAQRAGFEGWRGDQKGIIRQLRHTLSKRTSPTEKDREKDCDRDREKSKDATRKPECNLRNQGSSSTDSSSYTIQSLQ</sequence>
<dbReference type="Gene3D" id="2.60.40.150">
    <property type="entry name" value="C2 domain"/>
    <property type="match status" value="1"/>
</dbReference>
<dbReference type="CDD" id="cd00275">
    <property type="entry name" value="C2_PLC_like"/>
    <property type="match status" value="1"/>
</dbReference>